<organism evidence="2 3">
    <name type="scientific">Physocladia obscura</name>
    <dbReference type="NCBI Taxonomy" id="109957"/>
    <lineage>
        <taxon>Eukaryota</taxon>
        <taxon>Fungi</taxon>
        <taxon>Fungi incertae sedis</taxon>
        <taxon>Chytridiomycota</taxon>
        <taxon>Chytridiomycota incertae sedis</taxon>
        <taxon>Chytridiomycetes</taxon>
        <taxon>Chytridiales</taxon>
        <taxon>Chytriomycetaceae</taxon>
        <taxon>Physocladia</taxon>
    </lineage>
</organism>
<feature type="region of interest" description="Disordered" evidence="1">
    <location>
        <begin position="342"/>
        <end position="362"/>
    </location>
</feature>
<gene>
    <name evidence="2" type="ORF">HK100_006539</name>
</gene>
<feature type="compositionally biased region" description="Gly residues" evidence="1">
    <location>
        <begin position="1430"/>
        <end position="1440"/>
    </location>
</feature>
<feature type="compositionally biased region" description="Polar residues" evidence="1">
    <location>
        <begin position="1446"/>
        <end position="1457"/>
    </location>
</feature>
<feature type="region of interest" description="Disordered" evidence="1">
    <location>
        <begin position="895"/>
        <end position="919"/>
    </location>
</feature>
<reference evidence="2" key="1">
    <citation type="submission" date="2020-05" db="EMBL/GenBank/DDBJ databases">
        <title>Phylogenomic resolution of chytrid fungi.</title>
        <authorList>
            <person name="Stajich J.E."/>
            <person name="Amses K."/>
            <person name="Simmons R."/>
            <person name="Seto K."/>
            <person name="Myers J."/>
            <person name="Bonds A."/>
            <person name="Quandt C.A."/>
            <person name="Barry K."/>
            <person name="Liu P."/>
            <person name="Grigoriev I."/>
            <person name="Longcore J.E."/>
            <person name="James T.Y."/>
        </authorList>
    </citation>
    <scope>NUCLEOTIDE SEQUENCE</scope>
    <source>
        <strain evidence="2">JEL0513</strain>
    </source>
</reference>
<evidence type="ECO:0000256" key="1">
    <source>
        <dbReference type="SAM" id="MobiDB-lite"/>
    </source>
</evidence>
<protein>
    <submittedName>
        <fullName evidence="2">Uncharacterized protein</fullName>
    </submittedName>
</protein>
<keyword evidence="3" id="KW-1185">Reference proteome</keyword>
<feature type="region of interest" description="Disordered" evidence="1">
    <location>
        <begin position="576"/>
        <end position="596"/>
    </location>
</feature>
<feature type="compositionally biased region" description="Polar residues" evidence="1">
    <location>
        <begin position="264"/>
        <end position="316"/>
    </location>
</feature>
<comment type="caution">
    <text evidence="2">The sequence shown here is derived from an EMBL/GenBank/DDBJ whole genome shotgun (WGS) entry which is preliminary data.</text>
</comment>
<feature type="compositionally biased region" description="Polar residues" evidence="1">
    <location>
        <begin position="1072"/>
        <end position="1085"/>
    </location>
</feature>
<feature type="compositionally biased region" description="Low complexity" evidence="1">
    <location>
        <begin position="903"/>
        <end position="919"/>
    </location>
</feature>
<feature type="region of interest" description="Disordered" evidence="1">
    <location>
        <begin position="1004"/>
        <end position="1037"/>
    </location>
</feature>
<feature type="region of interest" description="Disordered" evidence="1">
    <location>
        <begin position="1402"/>
        <end position="1497"/>
    </location>
</feature>
<dbReference type="Proteomes" id="UP001211907">
    <property type="component" value="Unassembled WGS sequence"/>
</dbReference>
<accession>A0AAD5T681</accession>
<feature type="compositionally biased region" description="Polar residues" evidence="1">
    <location>
        <begin position="417"/>
        <end position="442"/>
    </location>
</feature>
<evidence type="ECO:0000313" key="3">
    <source>
        <dbReference type="Proteomes" id="UP001211907"/>
    </source>
</evidence>
<feature type="region of interest" description="Disordered" evidence="1">
    <location>
        <begin position="161"/>
        <end position="187"/>
    </location>
</feature>
<feature type="compositionally biased region" description="Polar residues" evidence="1">
    <location>
        <begin position="1199"/>
        <end position="1230"/>
    </location>
</feature>
<feature type="region of interest" description="Disordered" evidence="1">
    <location>
        <begin position="264"/>
        <end position="327"/>
    </location>
</feature>
<evidence type="ECO:0000313" key="2">
    <source>
        <dbReference type="EMBL" id="KAJ3131287.1"/>
    </source>
</evidence>
<feature type="region of interest" description="Disordered" evidence="1">
    <location>
        <begin position="1167"/>
        <end position="1273"/>
    </location>
</feature>
<feature type="compositionally biased region" description="Low complexity" evidence="1">
    <location>
        <begin position="1181"/>
        <end position="1197"/>
    </location>
</feature>
<feature type="region of interest" description="Disordered" evidence="1">
    <location>
        <begin position="1064"/>
        <end position="1114"/>
    </location>
</feature>
<feature type="region of interest" description="Disordered" evidence="1">
    <location>
        <begin position="220"/>
        <end position="240"/>
    </location>
</feature>
<feature type="compositionally biased region" description="Low complexity" evidence="1">
    <location>
        <begin position="1236"/>
        <end position="1258"/>
    </location>
</feature>
<name>A0AAD5T681_9FUNG</name>
<dbReference type="EMBL" id="JADGJH010000303">
    <property type="protein sequence ID" value="KAJ3131287.1"/>
    <property type="molecule type" value="Genomic_DNA"/>
</dbReference>
<sequence length="1514" mass="165306">MTENNFESSQKLASTNDSEKLKLKLQEIYSDTSSNLLTESDDRNINAGISSKILEQAMADISKTTTTAQMEKITDKNSDIEYEFKQINNDFDISVVMQSLMRLESSIPETNAIDNDKNLSLLDTTSQTKEIAEFLKGTGSQFQSRNSLSNTVAAFLSTWGKNSPSPRQSIQNSVSDRLNESGPSKSTLNISDVAVEKVSPVSVNVSILDQAMADIYRDSSTNKDKSVVDERTEAESTIAGKDSVDMSAVMQSLMSLESLDNQVKSTAPKSASGSQNSFLQLNSSAKSTRRSSAYSLKSQSNHSNSRINDGTLSMSHHSVRNSNDKNLKRMESFENKQIDNNFESLVEKSAPETSKSFRSSSKASINSSQELLGQFGATIANNMPITPHTLSQYLGGSILARNNDFDNSLDSRKENSQIRTQNRETLSNRSQSPKNNSLSNIKIRNTQAEEELFALEEKIENFSSTPSENFHNLENGITNRFNAEDSEINDKEGNSLQSSARDSIIAISEAEVNPTSKPENIETNAGNTEKKPINYLENIPFNSFQGISKLPSDDLKYNPYYIVANNASQLDLRNNDSIENVSKPPGENSASLKNSARNSITSGKFSLHLTKNTKSILSTPPENFQIIHNNDRNNDTTGKNAEKLELSDKQEINSDAKFSVSHNKSTDNSSFRNSIDSLKNSSNISASNDGLGLKLSQNSSLKSLIHSSQKELKRSSVTVNRDLNTLNFEKQSKIPPENLYESLRNGARNNVSTPRNFADFDEAKISNDHESAKNSCHSLQLNLSQLAINENLNSVAISKENISAASPKNLPESLNDSAKNSMTISKKFTTDFENHSRRESIDSLQSKFSQSQTVNNENLEISDESILVRSSKNPRQIFTNSSRNSTTSVRNLVINSNDSKQPTNQNSNSSSRSSSTRASTQSVYLSNVAANQISNFYARNIEMISTTPPNNPADQNSTENSGMAVKRPATDFNDITAPKNQEDSSNARNSIQFLENNLNLSSVTTNETSEFDTVSEKYASTTQPSENPDQNPPSRVRNYDVTANKIKIDFNGINQNASTRNSIHSLQHETSESNSVTALYGSQNSERNDCRAVPTSREITNDSENRKKSSLNQSSSLKNSIYSLKNLVNLSNTSTNELTEKKTRSNKSFTALFSASDKESLVSHVSKSNDIVPTKPPPLTNSIKSSSSNSSIRNLSRVAVSQPSLSQTSSATAEPTIATQANGLRNTQEILKSRCGSGSSSINTGNNINKLSSSSSLKQRPHLPSKHSSKESLSVTLQKARSLIEKSQEALITAKNESNNAIIAATAAENLPQQEKNHQKTAAVTTTTTAKENYHQIESSVLPHQDAVAKGWTPDPALLDLEYPSANSLKIDSTEDFAAPSTESINEVPLSTQVLLPLHPSVPTTGTIPLKSAANSGLKRASKPSSLKGGRNGSNGGGGAQQLSSYTQINGTSSSKSLKAMFDTHPPTVKEYVPEVPRESTATGRGEDSRDSGSANAVSVWDDILSYDLNARKY</sequence>
<feature type="compositionally biased region" description="Basic and acidic residues" evidence="1">
    <location>
        <begin position="220"/>
        <end position="234"/>
    </location>
</feature>
<proteinExistence type="predicted"/>
<feature type="region of interest" description="Disordered" evidence="1">
    <location>
        <begin position="406"/>
        <end position="442"/>
    </location>
</feature>
<feature type="compositionally biased region" description="Polar residues" evidence="1">
    <location>
        <begin position="1004"/>
        <end position="1033"/>
    </location>
</feature>